<feature type="coiled-coil region" evidence="1">
    <location>
        <begin position="101"/>
        <end position="128"/>
    </location>
</feature>
<proteinExistence type="predicted"/>
<keyword evidence="3" id="KW-1185">Reference proteome</keyword>
<accession>G5A7J3</accession>
<dbReference type="STRING" id="1094619.G5A7J3"/>
<evidence type="ECO:0000256" key="1">
    <source>
        <dbReference type="SAM" id="Coils"/>
    </source>
</evidence>
<dbReference type="AlphaFoldDB" id="G5A7J3"/>
<reference evidence="2 3" key="1">
    <citation type="journal article" date="2006" name="Science">
        <title>Phytophthora genome sequences uncover evolutionary origins and mechanisms of pathogenesis.</title>
        <authorList>
            <person name="Tyler B.M."/>
            <person name="Tripathy S."/>
            <person name="Zhang X."/>
            <person name="Dehal P."/>
            <person name="Jiang R.H."/>
            <person name="Aerts A."/>
            <person name="Arredondo F.D."/>
            <person name="Baxter L."/>
            <person name="Bensasson D."/>
            <person name="Beynon J.L."/>
            <person name="Chapman J."/>
            <person name="Damasceno C.M."/>
            <person name="Dorrance A.E."/>
            <person name="Dou D."/>
            <person name="Dickerman A.W."/>
            <person name="Dubchak I.L."/>
            <person name="Garbelotto M."/>
            <person name="Gijzen M."/>
            <person name="Gordon S.G."/>
            <person name="Govers F."/>
            <person name="Grunwald N.J."/>
            <person name="Huang W."/>
            <person name="Ivors K.L."/>
            <person name="Jones R.W."/>
            <person name="Kamoun S."/>
            <person name="Krampis K."/>
            <person name="Lamour K.H."/>
            <person name="Lee M.K."/>
            <person name="McDonald W.H."/>
            <person name="Medina M."/>
            <person name="Meijer H.J."/>
            <person name="Nordberg E.K."/>
            <person name="Maclean D.J."/>
            <person name="Ospina-Giraldo M.D."/>
            <person name="Morris P.F."/>
            <person name="Phuntumart V."/>
            <person name="Putnam N.H."/>
            <person name="Rash S."/>
            <person name="Rose J.K."/>
            <person name="Sakihama Y."/>
            <person name="Salamov A.A."/>
            <person name="Savidor A."/>
            <person name="Scheuring C.F."/>
            <person name="Smith B.M."/>
            <person name="Sobral B.W."/>
            <person name="Terry A."/>
            <person name="Torto-Alalibo T.A."/>
            <person name="Win J."/>
            <person name="Xu Z."/>
            <person name="Zhang H."/>
            <person name="Grigoriev I.V."/>
            <person name="Rokhsar D.S."/>
            <person name="Boore J.L."/>
        </authorList>
    </citation>
    <scope>NUCLEOTIDE SEQUENCE [LARGE SCALE GENOMIC DNA]</scope>
    <source>
        <strain evidence="2 3">P6497</strain>
    </source>
</reference>
<dbReference type="KEGG" id="psoj:PHYSODRAFT_348084"/>
<dbReference type="RefSeq" id="XP_009536739.1">
    <property type="nucleotide sequence ID" value="XM_009538444.1"/>
</dbReference>
<keyword evidence="1" id="KW-0175">Coiled coil</keyword>
<protein>
    <submittedName>
        <fullName evidence="2">Uncharacterized protein</fullName>
    </submittedName>
</protein>
<dbReference type="Proteomes" id="UP000002640">
    <property type="component" value="Unassembled WGS sequence"/>
</dbReference>
<dbReference type="EMBL" id="JH159161">
    <property type="protein sequence ID" value="EGZ08567.1"/>
    <property type="molecule type" value="Genomic_DNA"/>
</dbReference>
<sequence length="234" mass="26920">MFTEVASLVAEFVVPGVGEVVVAALGTVGKLVTEMKENEEMCKRVLKRMTSVHKELLRLKDDKVLREQNETHEEIQDFHLRMDDLFKLLNLTHIAEMSKWKQEWEEDKKLAMQERADILANNQAMKEEIHRMGNKIEEGIAQLVPYNKVVSLSKAKVPVVPAWYIPRDEVDFDLQECFDLGFYGSVQTNPIMLETEGLDVHLANVDNQQVPVEVETADVLVLYSEYAHRVQLLR</sequence>
<gene>
    <name evidence="2" type="ORF">PHYSODRAFT_348084</name>
</gene>
<dbReference type="SMR" id="G5A7J3"/>
<evidence type="ECO:0000313" key="2">
    <source>
        <dbReference type="EMBL" id="EGZ08567.1"/>
    </source>
</evidence>
<dbReference type="InParanoid" id="G5A7J3"/>
<organism evidence="2 3">
    <name type="scientific">Phytophthora sojae (strain P6497)</name>
    <name type="common">Soybean stem and root rot agent</name>
    <name type="synonym">Phytophthora megasperma f. sp. glycines</name>
    <dbReference type="NCBI Taxonomy" id="1094619"/>
    <lineage>
        <taxon>Eukaryota</taxon>
        <taxon>Sar</taxon>
        <taxon>Stramenopiles</taxon>
        <taxon>Oomycota</taxon>
        <taxon>Peronosporomycetes</taxon>
        <taxon>Peronosporales</taxon>
        <taxon>Peronosporaceae</taxon>
        <taxon>Phytophthora</taxon>
    </lineage>
</organism>
<dbReference type="GeneID" id="20648938"/>
<name>G5A7J3_PHYSP</name>
<evidence type="ECO:0000313" key="3">
    <source>
        <dbReference type="Proteomes" id="UP000002640"/>
    </source>
</evidence>